<evidence type="ECO:0000313" key="2">
    <source>
        <dbReference type="Proteomes" id="UP000636110"/>
    </source>
</evidence>
<gene>
    <name evidence="1" type="ORF">GM920_00440</name>
</gene>
<organism evidence="1 2">
    <name type="scientific">Pedobacter gandavensis</name>
    <dbReference type="NCBI Taxonomy" id="2679963"/>
    <lineage>
        <taxon>Bacteria</taxon>
        <taxon>Pseudomonadati</taxon>
        <taxon>Bacteroidota</taxon>
        <taxon>Sphingobacteriia</taxon>
        <taxon>Sphingobacteriales</taxon>
        <taxon>Sphingobacteriaceae</taxon>
        <taxon>Pedobacter</taxon>
    </lineage>
</organism>
<protein>
    <submittedName>
        <fullName evidence="1">Uncharacterized protein</fullName>
    </submittedName>
</protein>
<keyword evidence="2" id="KW-1185">Reference proteome</keyword>
<accession>A0ABR6EQ38</accession>
<evidence type="ECO:0000313" key="1">
    <source>
        <dbReference type="EMBL" id="MBB2147366.1"/>
    </source>
</evidence>
<comment type="caution">
    <text evidence="1">The sequence shown here is derived from an EMBL/GenBank/DDBJ whole genome shotgun (WGS) entry which is preliminary data.</text>
</comment>
<proteinExistence type="predicted"/>
<name>A0ABR6EQ38_9SPHI</name>
<sequence length="73" mass="8624">MSKRDEMLREILSDPELMEKYDLKSSDIEKIRCGGERQSKKIIEVMATIIIEMDNNRTSRQIYPIIKNVIHKT</sequence>
<dbReference type="Proteomes" id="UP000636110">
    <property type="component" value="Unassembled WGS sequence"/>
</dbReference>
<reference evidence="1 2" key="1">
    <citation type="submission" date="2019-11" db="EMBL/GenBank/DDBJ databases">
        <title>Description of Pedobacter sp. LMG 31462T.</title>
        <authorList>
            <person name="Carlier A."/>
            <person name="Qi S."/>
            <person name="Vandamme P."/>
        </authorList>
    </citation>
    <scope>NUCLEOTIDE SEQUENCE [LARGE SCALE GENOMIC DNA]</scope>
    <source>
        <strain evidence="1 2">LMG 31462</strain>
    </source>
</reference>
<dbReference type="EMBL" id="WNXC01000001">
    <property type="protein sequence ID" value="MBB2147366.1"/>
    <property type="molecule type" value="Genomic_DNA"/>
</dbReference>
<dbReference type="RefSeq" id="WP_182952646.1">
    <property type="nucleotide sequence ID" value="NZ_WNXC01000001.1"/>
</dbReference>